<sequence>AGTAGRFIESDFLRGYQSFEDPKFDEKLDVKGIKKFIASDLPLEKVKAKYGNHYSVVMGDLNQTDDLRVLDYNGYNVFYNFSFSEMGKPVYHEQ</sequence>
<name>X1GJ32_9ZZZZ</name>
<accession>X1GJ32</accession>
<comment type="caution">
    <text evidence="1">The sequence shown here is derived from an EMBL/GenBank/DDBJ whole genome shotgun (WGS) entry which is preliminary data.</text>
</comment>
<gene>
    <name evidence="1" type="ORF">S03H2_30668</name>
</gene>
<reference evidence="1" key="1">
    <citation type="journal article" date="2014" name="Front. Microbiol.">
        <title>High frequency of phylogenetically diverse reductive dehalogenase-homologous genes in deep subseafloor sedimentary metagenomes.</title>
        <authorList>
            <person name="Kawai M."/>
            <person name="Futagami T."/>
            <person name="Toyoda A."/>
            <person name="Takaki Y."/>
            <person name="Nishi S."/>
            <person name="Hori S."/>
            <person name="Arai W."/>
            <person name="Tsubouchi T."/>
            <person name="Morono Y."/>
            <person name="Uchiyama I."/>
            <person name="Ito T."/>
            <person name="Fujiyama A."/>
            <person name="Inagaki F."/>
            <person name="Takami H."/>
        </authorList>
    </citation>
    <scope>NUCLEOTIDE SEQUENCE</scope>
    <source>
        <strain evidence="1">Expedition CK06-06</strain>
    </source>
</reference>
<protein>
    <submittedName>
        <fullName evidence="1">Uncharacterized protein</fullName>
    </submittedName>
</protein>
<organism evidence="1">
    <name type="scientific">marine sediment metagenome</name>
    <dbReference type="NCBI Taxonomy" id="412755"/>
    <lineage>
        <taxon>unclassified sequences</taxon>
        <taxon>metagenomes</taxon>
        <taxon>ecological metagenomes</taxon>
    </lineage>
</organism>
<proteinExistence type="predicted"/>
<dbReference type="EMBL" id="BARU01018561">
    <property type="protein sequence ID" value="GAH57931.1"/>
    <property type="molecule type" value="Genomic_DNA"/>
</dbReference>
<evidence type="ECO:0000313" key="1">
    <source>
        <dbReference type="EMBL" id="GAH57931.1"/>
    </source>
</evidence>
<dbReference type="AlphaFoldDB" id="X1GJ32"/>
<feature type="non-terminal residue" evidence="1">
    <location>
        <position position="1"/>
    </location>
</feature>